<sequence length="298" mass="32819">MPLRLPPLNFAIICGGNELETYDVKQEGPCSMTAFVASEAGKHFKIMLNNHLLDSGLSIYLHIDGERVYQCHLGAGQSGQILGIYKDSTSVLPFKFQELELVDPDLENAPVIPEMGTIELRACRSRARATVEYLPSPIHGLHEGRVSERSKKAGWHHVSTADEVPIKGPMHTVIAEYIDPPNAPCASFKVFYRPRELLMAQGVITGHTLGNGMSEVDDRDRRREDGPSGPSKRRPGPTVKKEETDVGDRAQRIRALQAELDSLIAEQSSSSVKRERRSPSPIILGHAAGEVIDLTLED</sequence>
<gene>
    <name evidence="1" type="ORF">F5148DRAFT_327403</name>
</gene>
<reference evidence="1" key="1">
    <citation type="submission" date="2021-03" db="EMBL/GenBank/DDBJ databases">
        <title>Evolutionary priming and transition to the ectomycorrhizal habit in an iconic lineage of mushroom-forming fungi: is preadaptation a requirement?</title>
        <authorList>
            <consortium name="DOE Joint Genome Institute"/>
            <person name="Looney B.P."/>
            <person name="Miyauchi S."/>
            <person name="Morin E."/>
            <person name="Drula E."/>
            <person name="Courty P.E."/>
            <person name="Chicoki N."/>
            <person name="Fauchery L."/>
            <person name="Kohler A."/>
            <person name="Kuo A."/>
            <person name="LaButti K."/>
            <person name="Pangilinan J."/>
            <person name="Lipzen A."/>
            <person name="Riley R."/>
            <person name="Andreopoulos W."/>
            <person name="He G."/>
            <person name="Johnson J."/>
            <person name="Barry K.W."/>
            <person name="Grigoriev I.V."/>
            <person name="Nagy L."/>
            <person name="Hibbett D."/>
            <person name="Henrissat B."/>
            <person name="Matheny P.B."/>
            <person name="Labbe J."/>
            <person name="Martin A.F."/>
        </authorList>
    </citation>
    <scope>NUCLEOTIDE SEQUENCE</scope>
    <source>
        <strain evidence="1">BPL698</strain>
    </source>
</reference>
<protein>
    <submittedName>
        <fullName evidence="1">Uncharacterized protein</fullName>
    </submittedName>
</protein>
<organism evidence="1 2">
    <name type="scientific">Russula earlei</name>
    <dbReference type="NCBI Taxonomy" id="71964"/>
    <lineage>
        <taxon>Eukaryota</taxon>
        <taxon>Fungi</taxon>
        <taxon>Dikarya</taxon>
        <taxon>Basidiomycota</taxon>
        <taxon>Agaricomycotina</taxon>
        <taxon>Agaricomycetes</taxon>
        <taxon>Russulales</taxon>
        <taxon>Russulaceae</taxon>
        <taxon>Russula</taxon>
    </lineage>
</organism>
<dbReference type="Proteomes" id="UP001207468">
    <property type="component" value="Unassembled WGS sequence"/>
</dbReference>
<comment type="caution">
    <text evidence="1">The sequence shown here is derived from an EMBL/GenBank/DDBJ whole genome shotgun (WGS) entry which is preliminary data.</text>
</comment>
<keyword evidence="2" id="KW-1185">Reference proteome</keyword>
<proteinExistence type="predicted"/>
<evidence type="ECO:0000313" key="2">
    <source>
        <dbReference type="Proteomes" id="UP001207468"/>
    </source>
</evidence>
<name>A0ACC0UJU5_9AGAM</name>
<accession>A0ACC0UJU5</accession>
<dbReference type="EMBL" id="JAGFNK010000021">
    <property type="protein sequence ID" value="KAI9511501.1"/>
    <property type="molecule type" value="Genomic_DNA"/>
</dbReference>
<evidence type="ECO:0000313" key="1">
    <source>
        <dbReference type="EMBL" id="KAI9511501.1"/>
    </source>
</evidence>